<keyword evidence="6" id="KW-0479">Metal-binding</keyword>
<proteinExistence type="inferred from homology"/>
<evidence type="ECO:0000256" key="6">
    <source>
        <dbReference type="ARBA" id="ARBA00022723"/>
    </source>
</evidence>
<name>A0A8J2P9J0_9HEXA</name>
<dbReference type="InterPro" id="IPR013547">
    <property type="entry name" value="P4H_N"/>
</dbReference>
<dbReference type="GO" id="GO:0005788">
    <property type="term" value="C:endoplasmic reticulum lumen"/>
    <property type="evidence" value="ECO:0007669"/>
    <property type="project" value="UniProtKB-SubCell"/>
</dbReference>
<evidence type="ECO:0000259" key="11">
    <source>
        <dbReference type="PROSITE" id="PS51471"/>
    </source>
</evidence>
<comment type="subcellular location">
    <subcellularLocation>
        <location evidence="3">Endoplasmic reticulum lumen</location>
    </subcellularLocation>
</comment>
<keyword evidence="8" id="KW-0223">Dioxygenase</keyword>
<dbReference type="Pfam" id="PF13640">
    <property type="entry name" value="2OG-FeII_Oxy_3"/>
    <property type="match status" value="1"/>
</dbReference>
<comment type="function">
    <text evidence="2">Catalyzes the post-translational formation of 4-hydroxyproline in -Xaa-Pro-Gly- sequences in collagens and other proteins.</text>
</comment>
<dbReference type="AlphaFoldDB" id="A0A8J2P9J0"/>
<accession>A0A8J2P9J0</accession>
<comment type="similarity">
    <text evidence="4">Belongs to the P4HA family.</text>
</comment>
<evidence type="ECO:0000256" key="5">
    <source>
        <dbReference type="ARBA" id="ARBA00012269"/>
    </source>
</evidence>
<dbReference type="GO" id="GO:0031418">
    <property type="term" value="F:L-ascorbic acid binding"/>
    <property type="evidence" value="ECO:0007669"/>
    <property type="project" value="UniProtKB-KW"/>
</dbReference>
<sequence>MKINHSDGNSLQKRISRYLESVYNISNGPDQEDHDAALSSIINVQYVYNLSAKDIASGFLHEQVSDALAQAKIDHDKRYAGHVYPSPDETTELFCCRYQGYLRAGDVYVDEVLSPETPKSDGVLRQIIERISGLRVVESSGMLYDLLVSSHTAGEYYPAHLDTEDHTKVLATILIYFSDVSKGGETFFIDANLKAVPRKGSAVMAYNLYSCGERDESALHGFCPISFGEKWVIPLWIKYEHQTHLQCLSEPFLRHEILVNGQSKYTHQNEHR</sequence>
<dbReference type="InterPro" id="IPR045054">
    <property type="entry name" value="P4HA-like"/>
</dbReference>
<keyword evidence="7" id="KW-0847">Vitamin C</keyword>
<dbReference type="InterPro" id="IPR044862">
    <property type="entry name" value="Pro_4_hyd_alph_FE2OG_OXY"/>
</dbReference>
<evidence type="ECO:0000256" key="1">
    <source>
        <dbReference type="ARBA" id="ARBA00001961"/>
    </source>
</evidence>
<dbReference type="EC" id="1.14.11.2" evidence="5"/>
<dbReference type="InterPro" id="IPR005123">
    <property type="entry name" value="Oxoglu/Fe-dep_dioxygenase_dom"/>
</dbReference>
<comment type="cofactor">
    <cofactor evidence="1">
        <name>L-ascorbate</name>
        <dbReference type="ChEBI" id="CHEBI:38290"/>
    </cofactor>
</comment>
<dbReference type="EMBL" id="CAJVCH010461751">
    <property type="protein sequence ID" value="CAG7819851.1"/>
    <property type="molecule type" value="Genomic_DNA"/>
</dbReference>
<feature type="domain" description="Fe2OG dioxygenase" evidence="11">
    <location>
        <begin position="138"/>
        <end position="239"/>
    </location>
</feature>
<evidence type="ECO:0000256" key="9">
    <source>
        <dbReference type="ARBA" id="ARBA00023002"/>
    </source>
</evidence>
<dbReference type="SMART" id="SM00702">
    <property type="entry name" value="P4Hc"/>
    <property type="match status" value="1"/>
</dbReference>
<evidence type="ECO:0000256" key="8">
    <source>
        <dbReference type="ARBA" id="ARBA00022964"/>
    </source>
</evidence>
<dbReference type="PROSITE" id="PS51471">
    <property type="entry name" value="FE2OG_OXY"/>
    <property type="match status" value="1"/>
</dbReference>
<dbReference type="PANTHER" id="PTHR10869:SF246">
    <property type="entry name" value="TRANSMEMBRANE PROLYL 4-HYDROXYLASE"/>
    <property type="match status" value="1"/>
</dbReference>
<dbReference type="GO" id="GO:0004656">
    <property type="term" value="F:procollagen-proline 4-dioxygenase activity"/>
    <property type="evidence" value="ECO:0007669"/>
    <property type="project" value="UniProtKB-EC"/>
</dbReference>
<evidence type="ECO:0000256" key="2">
    <source>
        <dbReference type="ARBA" id="ARBA00002035"/>
    </source>
</evidence>
<dbReference type="Pfam" id="PF08336">
    <property type="entry name" value="P4Ha_N"/>
    <property type="match status" value="1"/>
</dbReference>
<reference evidence="12" key="1">
    <citation type="submission" date="2021-06" db="EMBL/GenBank/DDBJ databases">
        <authorList>
            <person name="Hodson N. C."/>
            <person name="Mongue J. A."/>
            <person name="Jaron S. K."/>
        </authorList>
    </citation>
    <scope>NUCLEOTIDE SEQUENCE</scope>
</reference>
<dbReference type="InterPro" id="IPR006620">
    <property type="entry name" value="Pro_4_hyd_alph"/>
</dbReference>
<protein>
    <recommendedName>
        <fullName evidence="5">procollagen-proline 4-dioxygenase</fullName>
        <ecNumber evidence="5">1.14.11.2</ecNumber>
    </recommendedName>
</protein>
<organism evidence="12 13">
    <name type="scientific">Allacma fusca</name>
    <dbReference type="NCBI Taxonomy" id="39272"/>
    <lineage>
        <taxon>Eukaryota</taxon>
        <taxon>Metazoa</taxon>
        <taxon>Ecdysozoa</taxon>
        <taxon>Arthropoda</taxon>
        <taxon>Hexapoda</taxon>
        <taxon>Collembola</taxon>
        <taxon>Symphypleona</taxon>
        <taxon>Sminthuridae</taxon>
        <taxon>Allacma</taxon>
    </lineage>
</organism>
<dbReference type="GO" id="GO:0005506">
    <property type="term" value="F:iron ion binding"/>
    <property type="evidence" value="ECO:0007669"/>
    <property type="project" value="InterPro"/>
</dbReference>
<keyword evidence="10" id="KW-0408">Iron</keyword>
<evidence type="ECO:0000256" key="3">
    <source>
        <dbReference type="ARBA" id="ARBA00004319"/>
    </source>
</evidence>
<evidence type="ECO:0000256" key="4">
    <source>
        <dbReference type="ARBA" id="ARBA00006511"/>
    </source>
</evidence>
<dbReference type="Proteomes" id="UP000708208">
    <property type="component" value="Unassembled WGS sequence"/>
</dbReference>
<keyword evidence="9" id="KW-0560">Oxidoreductase</keyword>
<evidence type="ECO:0000256" key="7">
    <source>
        <dbReference type="ARBA" id="ARBA00022896"/>
    </source>
</evidence>
<comment type="caution">
    <text evidence="12">The sequence shown here is derived from an EMBL/GenBank/DDBJ whole genome shotgun (WGS) entry which is preliminary data.</text>
</comment>
<evidence type="ECO:0000313" key="13">
    <source>
        <dbReference type="Proteomes" id="UP000708208"/>
    </source>
</evidence>
<evidence type="ECO:0000313" key="12">
    <source>
        <dbReference type="EMBL" id="CAG7819851.1"/>
    </source>
</evidence>
<keyword evidence="13" id="KW-1185">Reference proteome</keyword>
<dbReference type="PANTHER" id="PTHR10869">
    <property type="entry name" value="PROLYL 4-HYDROXYLASE ALPHA SUBUNIT"/>
    <property type="match status" value="1"/>
</dbReference>
<dbReference type="OrthoDB" id="420380at2759"/>
<evidence type="ECO:0000256" key="10">
    <source>
        <dbReference type="ARBA" id="ARBA00023004"/>
    </source>
</evidence>
<gene>
    <name evidence="12" type="ORF">AFUS01_LOCUS30272</name>
</gene>